<evidence type="ECO:0000313" key="4">
    <source>
        <dbReference type="Proteomes" id="UP000704176"/>
    </source>
</evidence>
<proteinExistence type="predicted"/>
<dbReference type="RefSeq" id="WP_224310956.1">
    <property type="nucleotide sequence ID" value="NZ_JAIRBM010000001.1"/>
</dbReference>
<evidence type="ECO:0000256" key="1">
    <source>
        <dbReference type="SAM" id="MobiDB-lite"/>
    </source>
</evidence>
<sequence>MDQPYSLAADWLSKFHTAPELIQALWIIAIPVTVLGLAWIVMRGLREIVLAARGEGRARPWPPARTRYPDGDGLPILTPPPSSPILSRGSTPFLRNEDMRRG</sequence>
<reference evidence="3 4" key="1">
    <citation type="submission" date="2021-09" db="EMBL/GenBank/DDBJ databases">
        <title>The complete genome sequence of a new microorganism.</title>
        <authorList>
            <person name="Zi Z."/>
        </authorList>
    </citation>
    <scope>NUCLEOTIDE SEQUENCE [LARGE SCALE GENOMIC DNA]</scope>
    <source>
        <strain evidence="3 4">WGZ8</strain>
    </source>
</reference>
<dbReference type="Proteomes" id="UP000704176">
    <property type="component" value="Unassembled WGS sequence"/>
</dbReference>
<keyword evidence="4" id="KW-1185">Reference proteome</keyword>
<keyword evidence="2" id="KW-1133">Transmembrane helix</keyword>
<gene>
    <name evidence="3" type="ORF">K9B37_01130</name>
</gene>
<dbReference type="EMBL" id="JAIRBM010000001">
    <property type="protein sequence ID" value="MBZ6074905.1"/>
    <property type="molecule type" value="Genomic_DNA"/>
</dbReference>
<evidence type="ECO:0000256" key="2">
    <source>
        <dbReference type="SAM" id="Phobius"/>
    </source>
</evidence>
<comment type="caution">
    <text evidence="3">The sequence shown here is derived from an EMBL/GenBank/DDBJ whole genome shotgun (WGS) entry which is preliminary data.</text>
</comment>
<evidence type="ECO:0000313" key="3">
    <source>
        <dbReference type="EMBL" id="MBZ6074905.1"/>
    </source>
</evidence>
<protein>
    <submittedName>
        <fullName evidence="3">Uncharacterized protein</fullName>
    </submittedName>
</protein>
<feature type="region of interest" description="Disordered" evidence="1">
    <location>
        <begin position="57"/>
        <end position="102"/>
    </location>
</feature>
<keyword evidence="2" id="KW-0812">Transmembrane</keyword>
<name>A0ABS7VIB0_9HYPH</name>
<accession>A0ABS7VIB0</accession>
<feature type="transmembrane region" description="Helical" evidence="2">
    <location>
        <begin position="21"/>
        <end position="41"/>
    </location>
</feature>
<keyword evidence="2" id="KW-0472">Membrane</keyword>
<organism evidence="3 4">
    <name type="scientific">Microvirga puerhi</name>
    <dbReference type="NCBI Taxonomy" id="2876078"/>
    <lineage>
        <taxon>Bacteria</taxon>
        <taxon>Pseudomonadati</taxon>
        <taxon>Pseudomonadota</taxon>
        <taxon>Alphaproteobacteria</taxon>
        <taxon>Hyphomicrobiales</taxon>
        <taxon>Methylobacteriaceae</taxon>
        <taxon>Microvirga</taxon>
    </lineage>
</organism>